<name>A0AAV0WEL8_9HEMI</name>
<dbReference type="AlphaFoldDB" id="A0AAV0WEL8"/>
<dbReference type="EMBL" id="CARXXK010000002">
    <property type="protein sequence ID" value="CAI6354234.1"/>
    <property type="molecule type" value="Genomic_DNA"/>
</dbReference>
<proteinExistence type="predicted"/>
<gene>
    <name evidence="1" type="ORF">MEUPH1_LOCUS10263</name>
</gene>
<sequence>MSEYNLQITIGPKDCLETVLDFLKNCLDDGSVNLNMDTIKNSRIKVTIPERNTEFIVQPAMPIDWNDSNDNVNILEMYISKTFDNDLTNSRNTKPQDTIDYNNLNSSGSQSILQVLNHTDMTETNPSNSANGKEIKEGNGVWSEGITKFMLEKYSKYMSYVGPMKKFKNKKSMWIQLASDIQEELNVDFSYIQVENRYKTICKRKKSIIDNNRSTGASRMNDEYEEEWKEITNNDDSILPESQNKKKKRTDNNETMILNFLKEKEIAKERRHNEKMNLLKSLLGDK</sequence>
<comment type="caution">
    <text evidence="1">The sequence shown here is derived from an EMBL/GenBank/DDBJ whole genome shotgun (WGS) entry which is preliminary data.</text>
</comment>
<protein>
    <submittedName>
        <fullName evidence="1">Uncharacterized protein</fullName>
    </submittedName>
</protein>
<evidence type="ECO:0000313" key="1">
    <source>
        <dbReference type="EMBL" id="CAI6354234.1"/>
    </source>
</evidence>
<reference evidence="1 2" key="1">
    <citation type="submission" date="2023-01" db="EMBL/GenBank/DDBJ databases">
        <authorList>
            <person name="Whitehead M."/>
        </authorList>
    </citation>
    <scope>NUCLEOTIDE SEQUENCE [LARGE SCALE GENOMIC DNA]</scope>
</reference>
<organism evidence="1 2">
    <name type="scientific">Macrosiphum euphorbiae</name>
    <name type="common">potato aphid</name>
    <dbReference type="NCBI Taxonomy" id="13131"/>
    <lineage>
        <taxon>Eukaryota</taxon>
        <taxon>Metazoa</taxon>
        <taxon>Ecdysozoa</taxon>
        <taxon>Arthropoda</taxon>
        <taxon>Hexapoda</taxon>
        <taxon>Insecta</taxon>
        <taxon>Pterygota</taxon>
        <taxon>Neoptera</taxon>
        <taxon>Paraneoptera</taxon>
        <taxon>Hemiptera</taxon>
        <taxon>Sternorrhyncha</taxon>
        <taxon>Aphidomorpha</taxon>
        <taxon>Aphidoidea</taxon>
        <taxon>Aphididae</taxon>
        <taxon>Macrosiphini</taxon>
        <taxon>Macrosiphum</taxon>
    </lineage>
</organism>
<accession>A0AAV0WEL8</accession>
<evidence type="ECO:0000313" key="2">
    <source>
        <dbReference type="Proteomes" id="UP001160148"/>
    </source>
</evidence>
<dbReference type="Proteomes" id="UP001160148">
    <property type="component" value="Unassembled WGS sequence"/>
</dbReference>
<keyword evidence="2" id="KW-1185">Reference proteome</keyword>